<name>A0A0F9DYH6_9ZZZZ</name>
<proteinExistence type="predicted"/>
<dbReference type="AlphaFoldDB" id="A0A0F9DYH6"/>
<feature type="non-terminal residue" evidence="1">
    <location>
        <position position="81"/>
    </location>
</feature>
<protein>
    <submittedName>
        <fullName evidence="1">Uncharacterized protein</fullName>
    </submittedName>
</protein>
<sequence>MVKQSTEDYGQWKKDVRNHYLDLDIKKSSVDNFMNYISKRYDKHNRTYIPFRLMWYLYDKKNWVQKENQHYWVAFIGKTGG</sequence>
<organism evidence="1">
    <name type="scientific">marine sediment metagenome</name>
    <dbReference type="NCBI Taxonomy" id="412755"/>
    <lineage>
        <taxon>unclassified sequences</taxon>
        <taxon>metagenomes</taxon>
        <taxon>ecological metagenomes</taxon>
    </lineage>
</organism>
<reference evidence="1" key="1">
    <citation type="journal article" date="2015" name="Nature">
        <title>Complex archaea that bridge the gap between prokaryotes and eukaryotes.</title>
        <authorList>
            <person name="Spang A."/>
            <person name="Saw J.H."/>
            <person name="Jorgensen S.L."/>
            <person name="Zaremba-Niedzwiedzka K."/>
            <person name="Martijn J."/>
            <person name="Lind A.E."/>
            <person name="van Eijk R."/>
            <person name="Schleper C."/>
            <person name="Guy L."/>
            <person name="Ettema T.J."/>
        </authorList>
    </citation>
    <scope>NUCLEOTIDE SEQUENCE</scope>
</reference>
<dbReference type="EMBL" id="LAZR01037238">
    <property type="protein sequence ID" value="KKL22726.1"/>
    <property type="molecule type" value="Genomic_DNA"/>
</dbReference>
<evidence type="ECO:0000313" key="1">
    <source>
        <dbReference type="EMBL" id="KKL22726.1"/>
    </source>
</evidence>
<comment type="caution">
    <text evidence="1">The sequence shown here is derived from an EMBL/GenBank/DDBJ whole genome shotgun (WGS) entry which is preliminary data.</text>
</comment>
<gene>
    <name evidence="1" type="ORF">LCGC14_2432530</name>
</gene>
<accession>A0A0F9DYH6</accession>